<dbReference type="Pfam" id="PF06965">
    <property type="entry name" value="Na_H_antiport_1"/>
    <property type="match status" value="1"/>
</dbReference>
<dbReference type="AlphaFoldDB" id="A0A1I7IWZ7"/>
<feature type="transmembrane region" description="Helical" evidence="6">
    <location>
        <begin position="371"/>
        <end position="393"/>
    </location>
</feature>
<name>A0A1I7IWZ7_9PROT</name>
<evidence type="ECO:0000313" key="7">
    <source>
        <dbReference type="EMBL" id="SFU77361.1"/>
    </source>
</evidence>
<comment type="function">
    <text evidence="6">Na(+)/H(+) antiporter that extrudes sodium in exchange for external protons.</text>
</comment>
<evidence type="ECO:0000256" key="1">
    <source>
        <dbReference type="ARBA" id="ARBA00004429"/>
    </source>
</evidence>
<dbReference type="NCBIfam" id="NF007112">
    <property type="entry name" value="PRK09561.1"/>
    <property type="match status" value="1"/>
</dbReference>
<dbReference type="GO" id="GO:0006885">
    <property type="term" value="P:regulation of pH"/>
    <property type="evidence" value="ECO:0007669"/>
    <property type="project" value="UniProtKB-UniRule"/>
</dbReference>
<dbReference type="EMBL" id="FPBZ01000029">
    <property type="protein sequence ID" value="SFU77361.1"/>
    <property type="molecule type" value="Genomic_DNA"/>
</dbReference>
<dbReference type="InterPro" id="IPR023171">
    <property type="entry name" value="Na/H_antiporter_dom_sf"/>
</dbReference>
<feature type="transmembrane region" description="Helical" evidence="6">
    <location>
        <begin position="209"/>
        <end position="224"/>
    </location>
</feature>
<dbReference type="GO" id="GO:0005886">
    <property type="term" value="C:plasma membrane"/>
    <property type="evidence" value="ECO:0007669"/>
    <property type="project" value="UniProtKB-SubCell"/>
</dbReference>
<evidence type="ECO:0000313" key="8">
    <source>
        <dbReference type="Proteomes" id="UP000182649"/>
    </source>
</evidence>
<feature type="transmembrane region" description="Helical" evidence="6">
    <location>
        <begin position="56"/>
        <end position="79"/>
    </location>
</feature>
<evidence type="ECO:0000256" key="6">
    <source>
        <dbReference type="HAMAP-Rule" id="MF_01844"/>
    </source>
</evidence>
<reference evidence="8" key="1">
    <citation type="submission" date="2016-10" db="EMBL/GenBank/DDBJ databases">
        <authorList>
            <person name="Varghese N."/>
            <person name="Submissions S."/>
        </authorList>
    </citation>
    <scope>NUCLEOTIDE SEQUENCE [LARGE SCALE GENOMIC DNA]</scope>
    <source>
        <strain evidence="8">Nl14</strain>
    </source>
</reference>
<comment type="subcellular location">
    <subcellularLocation>
        <location evidence="1">Cell inner membrane</location>
        <topology evidence="1">Multi-pass membrane protein</topology>
    </subcellularLocation>
    <subcellularLocation>
        <location evidence="6">Cell membrane</location>
        <topology evidence="6">Multi-pass membrane protein</topology>
    </subcellularLocation>
</comment>
<feature type="transmembrane region" description="Helical" evidence="6">
    <location>
        <begin position="267"/>
        <end position="287"/>
    </location>
</feature>
<evidence type="ECO:0000256" key="5">
    <source>
        <dbReference type="ARBA" id="ARBA00023136"/>
    </source>
</evidence>
<keyword evidence="6" id="KW-0406">Ion transport</keyword>
<feature type="transmembrane region" description="Helical" evidence="6">
    <location>
        <begin position="158"/>
        <end position="179"/>
    </location>
</feature>
<proteinExistence type="inferred from homology"/>
<keyword evidence="6" id="KW-0813">Transport</keyword>
<dbReference type="PANTHER" id="PTHR30341:SF0">
    <property type="entry name" value="NA(+)_H(+) ANTIPORTER NHAA"/>
    <property type="match status" value="1"/>
</dbReference>
<dbReference type="RefSeq" id="WP_074976027.1">
    <property type="nucleotide sequence ID" value="NZ_FPBZ01000029.1"/>
</dbReference>
<dbReference type="InterPro" id="IPR004670">
    <property type="entry name" value="NhaA"/>
</dbReference>
<dbReference type="HAMAP" id="MF_01844">
    <property type="entry name" value="NhaA"/>
    <property type="match status" value="1"/>
</dbReference>
<dbReference type="NCBIfam" id="NF007111">
    <property type="entry name" value="PRK09560.1"/>
    <property type="match status" value="1"/>
</dbReference>
<comment type="catalytic activity">
    <reaction evidence="6">
        <text>Na(+)(in) + 2 H(+)(out) = Na(+)(out) + 2 H(+)(in)</text>
        <dbReference type="Rhea" id="RHEA:29251"/>
        <dbReference type="ChEBI" id="CHEBI:15378"/>
        <dbReference type="ChEBI" id="CHEBI:29101"/>
    </reaction>
</comment>
<dbReference type="Proteomes" id="UP000182649">
    <property type="component" value="Unassembled WGS sequence"/>
</dbReference>
<dbReference type="OrthoDB" id="9808135at2"/>
<dbReference type="PANTHER" id="PTHR30341">
    <property type="entry name" value="SODIUM ION/PROTON ANTIPORTER NHAA-RELATED"/>
    <property type="match status" value="1"/>
</dbReference>
<gene>
    <name evidence="6" type="primary">nhaA</name>
    <name evidence="7" type="ORF">SAMN05216417_12926</name>
</gene>
<keyword evidence="5 6" id="KW-0472">Membrane</keyword>
<sequence>MQQSTPPRRVKSVKSVFREFMSTQASGGLVLMSIALLALVIANSPAAPVYFGVLDSHVLGLSVLHWINDALMSLFFLLVGLEIKREFLEGQLKTWPDRVLPGVAALGGMLVPALIYIAFNWSTPETLRGWAIPSATDIAFALGVLALLGSRVPVSLKVFLTALAILDDLAAVVIIAIFYTTQLSWPHLLAVLALLVILVALGRSGVRHLSIYLGLGLVLWFFVLKSGVHATLAGVALAMMIPIGAPQGRVSEAESPLLRLEHSLHPWVTFLIVPIFGFANAGVSFAGMNASVLLKSVPLGIALGLFVGKQLGVFLFAWVAIRANLAKLPARSTWPQLYGVAMLCGIGFTMSLFIGLLAFPTTPELQADVKVGVLLGSLFSGLTGAALLIACSLSRR</sequence>
<keyword evidence="6" id="KW-0915">Sodium</keyword>
<comment type="similarity">
    <text evidence="6">Belongs to the NhaA Na(+)/H(+) (TC 2.A.33) antiporter family.</text>
</comment>
<keyword evidence="6" id="KW-0739">Sodium transport</keyword>
<feature type="transmembrane region" description="Helical" evidence="6">
    <location>
        <begin position="337"/>
        <end position="359"/>
    </location>
</feature>
<dbReference type="Gene3D" id="1.20.1530.10">
    <property type="entry name" value="Na+/H+ antiporter like domain"/>
    <property type="match status" value="1"/>
</dbReference>
<organism evidence="7 8">
    <name type="scientific">Nitrosospira multiformis</name>
    <dbReference type="NCBI Taxonomy" id="1231"/>
    <lineage>
        <taxon>Bacteria</taxon>
        <taxon>Pseudomonadati</taxon>
        <taxon>Pseudomonadota</taxon>
        <taxon>Betaproteobacteria</taxon>
        <taxon>Nitrosomonadales</taxon>
        <taxon>Nitrosomonadaceae</taxon>
        <taxon>Nitrosospira</taxon>
    </lineage>
</organism>
<keyword evidence="2 6" id="KW-1003">Cell membrane</keyword>
<keyword evidence="4 6" id="KW-1133">Transmembrane helix</keyword>
<keyword evidence="6" id="KW-0050">Antiport</keyword>
<feature type="transmembrane region" description="Helical" evidence="6">
    <location>
        <begin position="299"/>
        <end position="325"/>
    </location>
</feature>
<dbReference type="GO" id="GO:0015385">
    <property type="term" value="F:sodium:proton antiporter activity"/>
    <property type="evidence" value="ECO:0007669"/>
    <property type="project" value="UniProtKB-UniRule"/>
</dbReference>
<keyword evidence="3 6" id="KW-0812">Transmembrane</keyword>
<feature type="transmembrane region" description="Helical" evidence="6">
    <location>
        <begin position="185"/>
        <end position="202"/>
    </location>
</feature>
<dbReference type="NCBIfam" id="TIGR00773">
    <property type="entry name" value="NhaA"/>
    <property type="match status" value="1"/>
</dbReference>
<evidence type="ECO:0000256" key="3">
    <source>
        <dbReference type="ARBA" id="ARBA00022692"/>
    </source>
</evidence>
<evidence type="ECO:0000256" key="2">
    <source>
        <dbReference type="ARBA" id="ARBA00022475"/>
    </source>
</evidence>
<evidence type="ECO:0000256" key="4">
    <source>
        <dbReference type="ARBA" id="ARBA00022989"/>
    </source>
</evidence>
<protein>
    <recommendedName>
        <fullName evidence="6">Na(+)/H(+) antiporter NhaA</fullName>
    </recommendedName>
    <alternativeName>
        <fullName evidence="6">Sodium/proton antiporter NhaA</fullName>
    </alternativeName>
</protein>
<feature type="transmembrane region" description="Helical" evidence="6">
    <location>
        <begin position="99"/>
        <end position="119"/>
    </location>
</feature>
<feature type="transmembrane region" description="Helical" evidence="6">
    <location>
        <begin position="131"/>
        <end position="149"/>
    </location>
</feature>
<accession>A0A1I7IWZ7</accession>